<feature type="domain" description="Peptidase C45 hydrolase" evidence="1">
    <location>
        <begin position="95"/>
        <end position="237"/>
    </location>
</feature>
<dbReference type="RefSeq" id="WP_290314858.1">
    <property type="nucleotide sequence ID" value="NZ_JAUFPN010000015.1"/>
</dbReference>
<protein>
    <submittedName>
        <fullName evidence="2">C45 family autoproteolytic acyltransferase/hydrolase</fullName>
    </submittedName>
</protein>
<dbReference type="NCBIfam" id="NF040521">
    <property type="entry name" value="C45_proenzyme"/>
    <property type="match status" value="1"/>
</dbReference>
<sequence length="321" mass="35760">MEKTFVAGREDRPGTAWLARFQAGRDEAARWYRGAGLTEPPTASECRAAMRRYMPELVPCYDDVCRLVGDDDVAHRILSHYRPASLPHGCSQAIWLGKDGPALVRNYDYPLHIISDRIELTAWSERRVIAKSQRPWGGCLDGMNDDGLVASLTFGGSGRNGVGFAIILMLRYVLETCRSVPEAVAALCRVPVAQPQNVMLLDRLGDYTTLFLGPDREPAVTRLRTCTNHQETVSTASNSALRRRVLDEALDASAMTLPSLVDLCLKAPLYSRHVGFTTAYTAVYRPEQGRVDYLWPGRCWTQSFGHFDEGSYTHAYGDLVQ</sequence>
<keyword evidence="3" id="KW-1185">Reference proteome</keyword>
<name>A0ABT8A069_9PROT</name>
<keyword evidence="2" id="KW-0012">Acyltransferase</keyword>
<gene>
    <name evidence="2" type="ORF">QWZ14_01875</name>
</gene>
<dbReference type="InterPro" id="IPR047794">
    <property type="entry name" value="C45_proenzyme-like"/>
</dbReference>
<comment type="caution">
    <text evidence="2">The sequence shown here is derived from an EMBL/GenBank/DDBJ whole genome shotgun (WGS) entry which is preliminary data.</text>
</comment>
<evidence type="ECO:0000313" key="2">
    <source>
        <dbReference type="EMBL" id="MDN3563125.1"/>
    </source>
</evidence>
<dbReference type="InterPro" id="IPR029055">
    <property type="entry name" value="Ntn_hydrolases_N"/>
</dbReference>
<dbReference type="GO" id="GO:0016746">
    <property type="term" value="F:acyltransferase activity"/>
    <property type="evidence" value="ECO:0007669"/>
    <property type="project" value="UniProtKB-KW"/>
</dbReference>
<dbReference type="Gene3D" id="3.60.60.10">
    <property type="entry name" value="Penicillin V Acylase, Chain A"/>
    <property type="match status" value="1"/>
</dbReference>
<dbReference type="Pfam" id="PF03417">
    <property type="entry name" value="AAT"/>
    <property type="match status" value="1"/>
</dbReference>
<evidence type="ECO:0000313" key="3">
    <source>
        <dbReference type="Proteomes" id="UP001529369"/>
    </source>
</evidence>
<dbReference type="InterPro" id="IPR005079">
    <property type="entry name" value="Peptidase_C45_hydrolase"/>
</dbReference>
<dbReference type="EMBL" id="JAUFPN010000015">
    <property type="protein sequence ID" value="MDN3563125.1"/>
    <property type="molecule type" value="Genomic_DNA"/>
</dbReference>
<reference evidence="3" key="1">
    <citation type="journal article" date="2019" name="Int. J. Syst. Evol. Microbiol.">
        <title>The Global Catalogue of Microorganisms (GCM) 10K type strain sequencing project: providing services to taxonomists for standard genome sequencing and annotation.</title>
        <authorList>
            <consortium name="The Broad Institute Genomics Platform"/>
            <consortium name="The Broad Institute Genome Sequencing Center for Infectious Disease"/>
            <person name="Wu L."/>
            <person name="Ma J."/>
        </authorList>
    </citation>
    <scope>NUCLEOTIDE SEQUENCE [LARGE SCALE GENOMIC DNA]</scope>
    <source>
        <strain evidence="3">CECT 7131</strain>
    </source>
</reference>
<accession>A0ABT8A069</accession>
<organism evidence="2 3">
    <name type="scientific">Paeniroseomonas aquatica</name>
    <dbReference type="NCBI Taxonomy" id="373043"/>
    <lineage>
        <taxon>Bacteria</taxon>
        <taxon>Pseudomonadati</taxon>
        <taxon>Pseudomonadota</taxon>
        <taxon>Alphaproteobacteria</taxon>
        <taxon>Acetobacterales</taxon>
        <taxon>Acetobacteraceae</taxon>
        <taxon>Paeniroseomonas</taxon>
    </lineage>
</organism>
<keyword evidence="2" id="KW-0808">Transferase</keyword>
<evidence type="ECO:0000259" key="1">
    <source>
        <dbReference type="Pfam" id="PF03417"/>
    </source>
</evidence>
<dbReference type="Proteomes" id="UP001529369">
    <property type="component" value="Unassembled WGS sequence"/>
</dbReference>
<dbReference type="SUPFAM" id="SSF56235">
    <property type="entry name" value="N-terminal nucleophile aminohydrolases (Ntn hydrolases)"/>
    <property type="match status" value="1"/>
</dbReference>
<proteinExistence type="predicted"/>